<dbReference type="Gene3D" id="3.90.550.10">
    <property type="entry name" value="Spore Coat Polysaccharide Biosynthesis Protein SpsA, Chain A"/>
    <property type="match status" value="1"/>
</dbReference>
<sequence>MKGVLLCGDIISDSRLKPIIYSVSRSMIPIANVPFIEYLIKQMVECGIDNIAIVVGEGKQDFELYFKNGKDFGCRIRYYRQHKNTGLAGQLLCIKHFVDDDNFFVAQGNVFIDFKMEQYLKQFKKEKCDGLLLTKEIEKPWKHDIAIFEKGKLIEIIKKPKITNSKTALTGIYIFTPAILRAASKIRPSKRGEYEITDAIQYLIDREYKISTMDMDDGTWIDASRDSDLLECNKYVLSKIDGKSKIDEDSKIENSIIGDYTSVGKRCSIKNAVISNCIIMNDCIIDGVEMKDCIIGEYSTIIGNGCISGIMGPKTKIYLTPSLTDEKEKDEYI</sequence>
<dbReference type="AlphaFoldDB" id="A0A4R7K9T9"/>
<dbReference type="SUPFAM" id="SSF53448">
    <property type="entry name" value="Nucleotide-diphospho-sugar transferases"/>
    <property type="match status" value="1"/>
</dbReference>
<dbReference type="Pfam" id="PF00483">
    <property type="entry name" value="NTP_transferase"/>
    <property type="match status" value="1"/>
</dbReference>
<evidence type="ECO:0000259" key="1">
    <source>
        <dbReference type="Pfam" id="PF00483"/>
    </source>
</evidence>
<dbReference type="OrthoDB" id="9803871at2"/>
<reference evidence="2 3" key="1">
    <citation type="submission" date="2019-03" db="EMBL/GenBank/DDBJ databases">
        <title>Genomic Encyclopedia of Type Strains, Phase IV (KMG-IV): sequencing the most valuable type-strain genomes for metagenomic binning, comparative biology and taxonomic classification.</title>
        <authorList>
            <person name="Goeker M."/>
        </authorList>
    </citation>
    <scope>NUCLEOTIDE SEQUENCE [LARGE SCALE GENOMIC DNA]</scope>
    <source>
        <strain evidence="2 3">DSM 24455</strain>
    </source>
</reference>
<proteinExistence type="predicted"/>
<dbReference type="InterPro" id="IPR029044">
    <property type="entry name" value="Nucleotide-diphossugar_trans"/>
</dbReference>
<dbReference type="RefSeq" id="WP_133628939.1">
    <property type="nucleotide sequence ID" value="NZ_SOAZ01000023.1"/>
</dbReference>
<comment type="caution">
    <text evidence="2">The sequence shown here is derived from an EMBL/GenBank/DDBJ whole genome shotgun (WGS) entry which is preliminary data.</text>
</comment>
<dbReference type="PANTHER" id="PTHR42883:SF2">
    <property type="entry name" value="THYMIDYLYLTRANSFERASE"/>
    <property type="match status" value="1"/>
</dbReference>
<evidence type="ECO:0000313" key="2">
    <source>
        <dbReference type="EMBL" id="TDT50951.1"/>
    </source>
</evidence>
<dbReference type="InterPro" id="IPR005835">
    <property type="entry name" value="NTP_transferase_dom"/>
</dbReference>
<keyword evidence="3" id="KW-1185">Reference proteome</keyword>
<dbReference type="PANTHER" id="PTHR42883">
    <property type="entry name" value="GLUCOSE-1-PHOSPHATE THYMIDYLTRANSFERASE"/>
    <property type="match status" value="1"/>
</dbReference>
<protein>
    <submittedName>
        <fullName evidence="2">Glucose-1-phosphate thymidylyltransferase</fullName>
    </submittedName>
</protein>
<dbReference type="Proteomes" id="UP000295325">
    <property type="component" value="Unassembled WGS sequence"/>
</dbReference>
<feature type="domain" description="Nucleotidyl transferase" evidence="1">
    <location>
        <begin position="14"/>
        <end position="237"/>
    </location>
</feature>
<dbReference type="GO" id="GO:0016740">
    <property type="term" value="F:transferase activity"/>
    <property type="evidence" value="ECO:0007669"/>
    <property type="project" value="UniProtKB-KW"/>
</dbReference>
<evidence type="ECO:0000313" key="3">
    <source>
        <dbReference type="Proteomes" id="UP000295325"/>
    </source>
</evidence>
<dbReference type="Gene3D" id="2.160.10.10">
    <property type="entry name" value="Hexapeptide repeat proteins"/>
    <property type="match status" value="1"/>
</dbReference>
<gene>
    <name evidence="2" type="ORF">EDD71_12347</name>
</gene>
<name>A0A4R7K9T9_9CLOT</name>
<organism evidence="2 3">
    <name type="scientific">Fonticella tunisiensis</name>
    <dbReference type="NCBI Taxonomy" id="1096341"/>
    <lineage>
        <taxon>Bacteria</taxon>
        <taxon>Bacillati</taxon>
        <taxon>Bacillota</taxon>
        <taxon>Clostridia</taxon>
        <taxon>Eubacteriales</taxon>
        <taxon>Clostridiaceae</taxon>
        <taxon>Fonticella</taxon>
    </lineage>
</organism>
<dbReference type="EMBL" id="SOAZ01000023">
    <property type="protein sequence ID" value="TDT50951.1"/>
    <property type="molecule type" value="Genomic_DNA"/>
</dbReference>
<accession>A0A4R7K9T9</accession>
<keyword evidence="2" id="KW-0808">Transferase</keyword>